<accession>A0A0G4ITS4</accession>
<protein>
    <recommendedName>
        <fullName evidence="5">G-protein coupled receptors family 1 profile domain-containing protein</fullName>
    </recommendedName>
</protein>
<evidence type="ECO:0008006" key="5">
    <source>
        <dbReference type="Google" id="ProtNLM"/>
    </source>
</evidence>
<dbReference type="EMBL" id="CDSF01000086">
    <property type="protein sequence ID" value="CEO98635.1"/>
    <property type="molecule type" value="Genomic_DNA"/>
</dbReference>
<organism evidence="3 4">
    <name type="scientific">Plasmodiophora brassicae</name>
    <name type="common">Clubroot disease agent</name>
    <dbReference type="NCBI Taxonomy" id="37360"/>
    <lineage>
        <taxon>Eukaryota</taxon>
        <taxon>Sar</taxon>
        <taxon>Rhizaria</taxon>
        <taxon>Endomyxa</taxon>
        <taxon>Phytomyxea</taxon>
        <taxon>Plasmodiophorida</taxon>
        <taxon>Plasmodiophoridae</taxon>
        <taxon>Plasmodiophora</taxon>
    </lineage>
</organism>
<evidence type="ECO:0000313" key="3">
    <source>
        <dbReference type="EMBL" id="CEO98635.1"/>
    </source>
</evidence>
<dbReference type="AlphaFoldDB" id="A0A0G4ITS4"/>
<feature type="region of interest" description="Disordered" evidence="1">
    <location>
        <begin position="284"/>
        <end position="308"/>
    </location>
</feature>
<feature type="transmembrane region" description="Helical" evidence="2">
    <location>
        <begin position="118"/>
        <end position="138"/>
    </location>
</feature>
<keyword evidence="2" id="KW-0812">Transmembrane</keyword>
<feature type="transmembrane region" description="Helical" evidence="2">
    <location>
        <begin position="89"/>
        <end position="106"/>
    </location>
</feature>
<feature type="transmembrane region" description="Helical" evidence="2">
    <location>
        <begin position="158"/>
        <end position="177"/>
    </location>
</feature>
<keyword evidence="2" id="KW-1133">Transmembrane helix</keyword>
<sequence length="308" mass="33065">MTSVSPAAVRLMSDIAGGIAIAALSITLAVSACSLFTIARTRSAPTIVWCILGTSICTSMVHLSLTVHYTYPWTLNDGVLCSIVSRSVTWFYCMSVAFVVQFLHARAQVVDEDASSTLLMKVIQAGILGVIPLALVGVIGTQSYIDTDHGLCLPYYPIYVPALLTIAVVAMSSLLTFKFVSAIRHHNEIIDMEQPAVGIATIDYRKIARQNLLSSSIAMSCTTATMAFVLINDIIFTRTPAFIMTIEDTVGVIDLTINCAILCTCSTLWMPPSLKTSLSNLFSSSRTSVSPAPPPRSMSPKRSSAAAR</sequence>
<keyword evidence="4" id="KW-1185">Reference proteome</keyword>
<evidence type="ECO:0000313" key="4">
    <source>
        <dbReference type="Proteomes" id="UP000039324"/>
    </source>
</evidence>
<reference evidence="3 4" key="1">
    <citation type="submission" date="2015-02" db="EMBL/GenBank/DDBJ databases">
        <authorList>
            <person name="Chooi Y.-H."/>
        </authorList>
    </citation>
    <scope>NUCLEOTIDE SEQUENCE [LARGE SCALE GENOMIC DNA]</scope>
    <source>
        <strain evidence="3">E3</strain>
    </source>
</reference>
<evidence type="ECO:0000256" key="2">
    <source>
        <dbReference type="SAM" id="Phobius"/>
    </source>
</evidence>
<dbReference type="Proteomes" id="UP000039324">
    <property type="component" value="Unassembled WGS sequence"/>
</dbReference>
<feature type="transmembrane region" description="Helical" evidence="2">
    <location>
        <begin position="212"/>
        <end position="231"/>
    </location>
</feature>
<keyword evidence="2" id="KW-0472">Membrane</keyword>
<dbReference type="OrthoDB" id="10574108at2759"/>
<feature type="transmembrane region" description="Helical" evidence="2">
    <location>
        <begin position="46"/>
        <end position="69"/>
    </location>
</feature>
<feature type="transmembrane region" description="Helical" evidence="2">
    <location>
        <begin position="15"/>
        <end position="39"/>
    </location>
</feature>
<gene>
    <name evidence="3" type="ORF">PBRA_006749</name>
</gene>
<proteinExistence type="predicted"/>
<feature type="compositionally biased region" description="Low complexity" evidence="1">
    <location>
        <begin position="298"/>
        <end position="308"/>
    </location>
</feature>
<name>A0A0G4ITS4_PLABS</name>
<evidence type="ECO:0000256" key="1">
    <source>
        <dbReference type="SAM" id="MobiDB-lite"/>
    </source>
</evidence>